<feature type="compositionally biased region" description="Low complexity" evidence="1">
    <location>
        <begin position="551"/>
        <end position="596"/>
    </location>
</feature>
<dbReference type="EMBL" id="JAUTIX010000003">
    <property type="protein sequence ID" value="MDP0398004.1"/>
    <property type="molecule type" value="Genomic_DNA"/>
</dbReference>
<evidence type="ECO:0008006" key="5">
    <source>
        <dbReference type="Google" id="ProtNLM"/>
    </source>
</evidence>
<accession>A0AA90SGS0</accession>
<gene>
    <name evidence="3" type="ORF">Q7X28_08700</name>
</gene>
<evidence type="ECO:0000313" key="4">
    <source>
        <dbReference type="Proteomes" id="UP001178281"/>
    </source>
</evidence>
<evidence type="ECO:0000313" key="3">
    <source>
        <dbReference type="EMBL" id="MDP0398004.1"/>
    </source>
</evidence>
<feature type="compositionally biased region" description="Basic and acidic residues" evidence="1">
    <location>
        <begin position="534"/>
        <end position="550"/>
    </location>
</feature>
<sequence>MNLAVQSPASTRYAGAGVAILTAATLAVTPMAASAAGVTAPTVPPIVKDIGGAASALANWAVDSGMKFVKDPLTGVIKLVSDQVGNVTVIGGVLAEGAQQIITSIGDDLPGALAEAQKLIAAGKYGDAWQAVANTFTGPVLGALLNGMTPIMNQLGPQIGPLADAFQAAMLPIIGLVLPPLATVVTLPAHLLDGIGAATKALTAGDPVGAVNALIGTARKVGEFTVESLFGDFGVVKGITGLIPAIISGLAGSEWATKGPFATKDGTPVSFGPASAATLAASPTAVPAFPGLPQLQEIGKIWQDTFKAVTEGLTGEYGLPSLVEVFTKNLPKGELSFSYTKIHGVLGAVVLGLGAGVLQTGTVLNPFLGPLGKGLDAASNDLLRLTLGAYNFTRDLGAVPLAELEKVGKALMAGDPFAVLQAVSAGIATSLGTVVNGIFAPGEEFSPGLLPALLSVTKSFIDGASGKAPAPGVARASGDTVAPVAVSDSAAGSANAAAAVSGGSSVTPATPKAETPEKPVVETPKVETPVVETPKVETPKVETPKVETPKVETPVETPKTETPVETPTTGGSSEGASGADSSAGSAAGGSASDGAGVETAAAA</sequence>
<keyword evidence="4" id="KW-1185">Reference proteome</keyword>
<dbReference type="RefSeq" id="WP_305111025.1">
    <property type="nucleotide sequence ID" value="NZ_JAUTIX010000003.1"/>
</dbReference>
<dbReference type="Proteomes" id="UP001178281">
    <property type="component" value="Unassembled WGS sequence"/>
</dbReference>
<proteinExistence type="predicted"/>
<comment type="caution">
    <text evidence="3">The sequence shown here is derived from an EMBL/GenBank/DDBJ whole genome shotgun (WGS) entry which is preliminary data.</text>
</comment>
<protein>
    <recommendedName>
        <fullName evidence="5">PE-PGRS family protein</fullName>
    </recommendedName>
</protein>
<feature type="chain" id="PRO_5041674139" description="PE-PGRS family protein" evidence="2">
    <location>
        <begin position="36"/>
        <end position="603"/>
    </location>
</feature>
<feature type="compositionally biased region" description="Low complexity" evidence="1">
    <location>
        <begin position="521"/>
        <end position="533"/>
    </location>
</feature>
<feature type="region of interest" description="Disordered" evidence="1">
    <location>
        <begin position="499"/>
        <end position="603"/>
    </location>
</feature>
<feature type="signal peptide" evidence="2">
    <location>
        <begin position="1"/>
        <end position="35"/>
    </location>
</feature>
<evidence type="ECO:0000256" key="2">
    <source>
        <dbReference type="SAM" id="SignalP"/>
    </source>
</evidence>
<dbReference type="AlphaFoldDB" id="A0AA90SGS0"/>
<keyword evidence="2" id="KW-0732">Signal</keyword>
<reference evidence="3" key="1">
    <citation type="submission" date="2023-08" db="EMBL/GenBank/DDBJ databases">
        <title>The draft genome of Tsukamurella strandjordii strain 050030.</title>
        <authorList>
            <person name="Zhao F."/>
            <person name="Feng Y."/>
            <person name="Zong Z."/>
        </authorList>
    </citation>
    <scope>NUCLEOTIDE SEQUENCE</scope>
    <source>
        <strain evidence="3">050030</strain>
    </source>
</reference>
<evidence type="ECO:0000256" key="1">
    <source>
        <dbReference type="SAM" id="MobiDB-lite"/>
    </source>
</evidence>
<organism evidence="3 4">
    <name type="scientific">Tsukamurella strandjordii</name>
    <dbReference type="NCBI Taxonomy" id="147577"/>
    <lineage>
        <taxon>Bacteria</taxon>
        <taxon>Bacillati</taxon>
        <taxon>Actinomycetota</taxon>
        <taxon>Actinomycetes</taxon>
        <taxon>Mycobacteriales</taxon>
        <taxon>Tsukamurellaceae</taxon>
        <taxon>Tsukamurella</taxon>
    </lineage>
</organism>
<name>A0AA90SGS0_9ACTN</name>